<keyword evidence="2" id="KW-1185">Reference proteome</keyword>
<dbReference type="EMBL" id="JAZDWU010000010">
    <property type="protein sequence ID" value="KAK9988541.1"/>
    <property type="molecule type" value="Genomic_DNA"/>
</dbReference>
<dbReference type="GO" id="GO:0005737">
    <property type="term" value="C:cytoplasm"/>
    <property type="evidence" value="ECO:0007669"/>
    <property type="project" value="TreeGrafter"/>
</dbReference>
<comment type="caution">
    <text evidence="1">The sequence shown here is derived from an EMBL/GenBank/DDBJ whole genome shotgun (WGS) entry which is preliminary data.</text>
</comment>
<dbReference type="GO" id="GO:0030276">
    <property type="term" value="F:clathrin binding"/>
    <property type="evidence" value="ECO:0007669"/>
    <property type="project" value="TreeGrafter"/>
</dbReference>
<dbReference type="GO" id="GO:0072583">
    <property type="term" value="P:clathrin-dependent endocytosis"/>
    <property type="evidence" value="ECO:0007669"/>
    <property type="project" value="TreeGrafter"/>
</dbReference>
<name>A0AAW2BT76_9ROSI</name>
<dbReference type="PANTHER" id="PTHR23172">
    <property type="entry name" value="AUXILIN/CYCLIN G-ASSOCIATED KINASE-RELATED"/>
    <property type="match status" value="1"/>
</dbReference>
<dbReference type="GO" id="GO:0072318">
    <property type="term" value="P:clathrin coat disassembly"/>
    <property type="evidence" value="ECO:0007669"/>
    <property type="project" value="TreeGrafter"/>
</dbReference>
<evidence type="ECO:0000313" key="1">
    <source>
        <dbReference type="EMBL" id="KAK9988541.1"/>
    </source>
</evidence>
<sequence length="113" mass="12762">MSICCIVLFKFNYYSEDSFEISAFVPQGSGSGSVFVQSLTGGPFRAKALAEKNERDLQTQREQADRHWIVETLDAEIKRWASGKEGNLRALLSTMQYVCFCDLYSIYLTSINA</sequence>
<organism evidence="1 2">
    <name type="scientific">Lithocarpus litseifolius</name>
    <dbReference type="NCBI Taxonomy" id="425828"/>
    <lineage>
        <taxon>Eukaryota</taxon>
        <taxon>Viridiplantae</taxon>
        <taxon>Streptophyta</taxon>
        <taxon>Embryophyta</taxon>
        <taxon>Tracheophyta</taxon>
        <taxon>Spermatophyta</taxon>
        <taxon>Magnoliopsida</taxon>
        <taxon>eudicotyledons</taxon>
        <taxon>Gunneridae</taxon>
        <taxon>Pentapetalae</taxon>
        <taxon>rosids</taxon>
        <taxon>fabids</taxon>
        <taxon>Fagales</taxon>
        <taxon>Fagaceae</taxon>
        <taxon>Lithocarpus</taxon>
    </lineage>
</organism>
<dbReference type="InterPro" id="IPR036869">
    <property type="entry name" value="J_dom_sf"/>
</dbReference>
<accession>A0AAW2BT76</accession>
<dbReference type="Proteomes" id="UP001459277">
    <property type="component" value="Unassembled WGS sequence"/>
</dbReference>
<dbReference type="GO" id="GO:0031982">
    <property type="term" value="C:vesicle"/>
    <property type="evidence" value="ECO:0007669"/>
    <property type="project" value="TreeGrafter"/>
</dbReference>
<reference evidence="1 2" key="1">
    <citation type="submission" date="2024-01" db="EMBL/GenBank/DDBJ databases">
        <title>A telomere-to-telomere, gap-free genome of sweet tea (Lithocarpus litseifolius).</title>
        <authorList>
            <person name="Zhou J."/>
        </authorList>
    </citation>
    <scope>NUCLEOTIDE SEQUENCE [LARGE SCALE GENOMIC DNA]</scope>
    <source>
        <strain evidence="1">Zhou-2022a</strain>
        <tissue evidence="1">Leaf</tissue>
    </source>
</reference>
<protein>
    <submittedName>
        <fullName evidence="1">Uncharacterized protein</fullName>
    </submittedName>
</protein>
<dbReference type="SUPFAM" id="SSF46565">
    <property type="entry name" value="Chaperone J-domain"/>
    <property type="match status" value="1"/>
</dbReference>
<dbReference type="Gene3D" id="1.10.287.110">
    <property type="entry name" value="DnaJ domain"/>
    <property type="match status" value="1"/>
</dbReference>
<gene>
    <name evidence="1" type="ORF">SO802_028780</name>
</gene>
<dbReference type="PANTHER" id="PTHR23172:SF19">
    <property type="entry name" value="J DOMAIN-CONTAINING PROTEIN"/>
    <property type="match status" value="1"/>
</dbReference>
<dbReference type="AlphaFoldDB" id="A0AAW2BT76"/>
<proteinExistence type="predicted"/>
<evidence type="ECO:0000313" key="2">
    <source>
        <dbReference type="Proteomes" id="UP001459277"/>
    </source>
</evidence>